<organism evidence="1 2">
    <name type="scientific">Pangasianodon gigas</name>
    <name type="common">Mekong giant catfish</name>
    <name type="synonym">Pangasius gigas</name>
    <dbReference type="NCBI Taxonomy" id="30993"/>
    <lineage>
        <taxon>Eukaryota</taxon>
        <taxon>Metazoa</taxon>
        <taxon>Chordata</taxon>
        <taxon>Craniata</taxon>
        <taxon>Vertebrata</taxon>
        <taxon>Euteleostomi</taxon>
        <taxon>Actinopterygii</taxon>
        <taxon>Neopterygii</taxon>
        <taxon>Teleostei</taxon>
        <taxon>Ostariophysi</taxon>
        <taxon>Siluriformes</taxon>
        <taxon>Pangasiidae</taxon>
        <taxon>Pangasianodon</taxon>
    </lineage>
</organism>
<gene>
    <name evidence="1" type="ORF">PGIGA_G00225320</name>
</gene>
<name>A0ACC5WK46_PANGG</name>
<keyword evidence="2" id="KW-1185">Reference proteome</keyword>
<protein>
    <submittedName>
        <fullName evidence="1">Uncharacterized protein</fullName>
    </submittedName>
</protein>
<evidence type="ECO:0000313" key="2">
    <source>
        <dbReference type="Proteomes" id="UP000829447"/>
    </source>
</evidence>
<reference evidence="1 2" key="1">
    <citation type="journal article" date="2022" name="bioRxiv">
        <title>An ancient truncated duplication of the anti-Mullerian hormone receptor type 2 gene is a potential conserved master sex determinant in the Pangasiidae catfish family.</title>
        <authorList>
            <person name="Wen M."/>
            <person name="Pan Q."/>
            <person name="Jouanno E."/>
            <person name="Montfort J."/>
            <person name="Zahm M."/>
            <person name="Cabau C."/>
            <person name="Klopp C."/>
            <person name="Iampietro C."/>
            <person name="Roques C."/>
            <person name="Bouchez O."/>
            <person name="Castinel A."/>
            <person name="Donnadieu C."/>
            <person name="Parrinello H."/>
            <person name="Poncet C."/>
            <person name="Belmonte E."/>
            <person name="Gautier V."/>
            <person name="Avarre J.-C."/>
            <person name="Dugue R."/>
            <person name="Gustiano R."/>
            <person name="Ha T.T.T."/>
            <person name="Campet M."/>
            <person name="Sriphairoj K."/>
            <person name="Ribolli J."/>
            <person name="de Almeida F.L."/>
            <person name="Desvignes T."/>
            <person name="Postlethwait J.H."/>
            <person name="Bucao C.F."/>
            <person name="Robinson-Rechavi M."/>
            <person name="Bobe J."/>
            <person name="Herpin A."/>
            <person name="Guiguen Y."/>
        </authorList>
    </citation>
    <scope>NUCLEOTIDE SEQUENCE [LARGE SCALE GENOMIC DNA]</scope>
    <source>
        <strain evidence="1">YG-Dec2019</strain>
    </source>
</reference>
<comment type="caution">
    <text evidence="1">The sequence shown here is derived from an EMBL/GenBank/DDBJ whole genome shotgun (WGS) entry which is preliminary data.</text>
</comment>
<dbReference type="EMBL" id="CM040459">
    <property type="protein sequence ID" value="MCI4379205.1"/>
    <property type="molecule type" value="Genomic_DNA"/>
</dbReference>
<proteinExistence type="predicted"/>
<accession>A0ACC5WK46</accession>
<sequence>MRVAEGSKDTCMRKLRHFKVLTVPGVLTDIFLFSLRAACVSPTYAHQRSKKENSIAAYAHAQCMKTGLTSNGGFLPSSVFEKVP</sequence>
<dbReference type="Proteomes" id="UP000829447">
    <property type="component" value="Linkage Group LG6"/>
</dbReference>
<evidence type="ECO:0000313" key="1">
    <source>
        <dbReference type="EMBL" id="MCI4379205.1"/>
    </source>
</evidence>